<dbReference type="AlphaFoldDB" id="A0A917ZSW6"/>
<evidence type="ECO:0000256" key="1">
    <source>
        <dbReference type="SAM" id="MobiDB-lite"/>
    </source>
</evidence>
<dbReference type="EMBL" id="BMMS01000020">
    <property type="protein sequence ID" value="GGO93439.1"/>
    <property type="molecule type" value="Genomic_DNA"/>
</dbReference>
<protein>
    <submittedName>
        <fullName evidence="2">Uncharacterized protein</fullName>
    </submittedName>
</protein>
<gene>
    <name evidence="2" type="ORF">GCM10012280_45980</name>
</gene>
<accession>A0A917ZSW6</accession>
<feature type="region of interest" description="Disordered" evidence="1">
    <location>
        <begin position="83"/>
        <end position="114"/>
    </location>
</feature>
<sequence length="114" mass="12266">MGHDADAAVPLGPGCFRGEASMLCPPALRSRSHTVVKTMPVMKVRTRIPEAPASWLRVSGIHWLGPSSVDAVSIMQPRKTRKMGRAAVRNNSLPATAAATRSVRGKRRGNRTTP</sequence>
<reference evidence="2" key="1">
    <citation type="journal article" date="2014" name="Int. J. Syst. Evol. Microbiol.">
        <title>Complete genome sequence of Corynebacterium casei LMG S-19264T (=DSM 44701T), isolated from a smear-ripened cheese.</title>
        <authorList>
            <consortium name="US DOE Joint Genome Institute (JGI-PGF)"/>
            <person name="Walter F."/>
            <person name="Albersmeier A."/>
            <person name="Kalinowski J."/>
            <person name="Ruckert C."/>
        </authorList>
    </citation>
    <scope>NUCLEOTIDE SEQUENCE</scope>
    <source>
        <strain evidence="2">CGMCC 4.7201</strain>
    </source>
</reference>
<evidence type="ECO:0000313" key="2">
    <source>
        <dbReference type="EMBL" id="GGO93439.1"/>
    </source>
</evidence>
<proteinExistence type="predicted"/>
<keyword evidence="3" id="KW-1185">Reference proteome</keyword>
<organism evidence="2 3">
    <name type="scientific">Wenjunlia tyrosinilytica</name>
    <dbReference type="NCBI Taxonomy" id="1544741"/>
    <lineage>
        <taxon>Bacteria</taxon>
        <taxon>Bacillati</taxon>
        <taxon>Actinomycetota</taxon>
        <taxon>Actinomycetes</taxon>
        <taxon>Kitasatosporales</taxon>
        <taxon>Streptomycetaceae</taxon>
        <taxon>Wenjunlia</taxon>
    </lineage>
</organism>
<comment type="caution">
    <text evidence="2">The sequence shown here is derived from an EMBL/GenBank/DDBJ whole genome shotgun (WGS) entry which is preliminary data.</text>
</comment>
<evidence type="ECO:0000313" key="3">
    <source>
        <dbReference type="Proteomes" id="UP000641932"/>
    </source>
</evidence>
<name>A0A917ZSW6_9ACTN</name>
<reference evidence="2" key="2">
    <citation type="submission" date="2020-09" db="EMBL/GenBank/DDBJ databases">
        <authorList>
            <person name="Sun Q."/>
            <person name="Zhou Y."/>
        </authorList>
    </citation>
    <scope>NUCLEOTIDE SEQUENCE</scope>
    <source>
        <strain evidence="2">CGMCC 4.7201</strain>
    </source>
</reference>
<feature type="compositionally biased region" description="Basic residues" evidence="1">
    <location>
        <begin position="103"/>
        <end position="114"/>
    </location>
</feature>
<dbReference type="Proteomes" id="UP000641932">
    <property type="component" value="Unassembled WGS sequence"/>
</dbReference>